<feature type="compositionally biased region" description="Basic and acidic residues" evidence="1">
    <location>
        <begin position="501"/>
        <end position="517"/>
    </location>
</feature>
<dbReference type="Proteomes" id="UP000649151">
    <property type="component" value="Unassembled WGS sequence"/>
</dbReference>
<gene>
    <name evidence="4" type="ORF">H8Z77_05740</name>
</gene>
<protein>
    <recommendedName>
        <fullName evidence="3">DUF8208 domain-containing protein</fullName>
    </recommendedName>
</protein>
<feature type="compositionally biased region" description="Basic and acidic residues" evidence="1">
    <location>
        <begin position="422"/>
        <end position="431"/>
    </location>
</feature>
<evidence type="ECO:0000313" key="5">
    <source>
        <dbReference type="Proteomes" id="UP000649151"/>
    </source>
</evidence>
<feature type="region of interest" description="Disordered" evidence="1">
    <location>
        <begin position="578"/>
        <end position="616"/>
    </location>
</feature>
<keyword evidence="2" id="KW-1133">Transmembrane helix</keyword>
<feature type="transmembrane region" description="Helical" evidence="2">
    <location>
        <begin position="300"/>
        <end position="323"/>
    </location>
</feature>
<evidence type="ECO:0000313" key="4">
    <source>
        <dbReference type="EMBL" id="MBC5787525.1"/>
    </source>
</evidence>
<feature type="compositionally biased region" description="Polar residues" evidence="1">
    <location>
        <begin position="457"/>
        <end position="467"/>
    </location>
</feature>
<proteinExistence type="predicted"/>
<feature type="transmembrane region" description="Helical" evidence="2">
    <location>
        <begin position="111"/>
        <end position="129"/>
    </location>
</feature>
<feature type="compositionally biased region" description="Basic residues" evidence="1">
    <location>
        <begin position="606"/>
        <end position="616"/>
    </location>
</feature>
<evidence type="ECO:0000259" key="3">
    <source>
        <dbReference type="Pfam" id="PF26635"/>
    </source>
</evidence>
<dbReference type="InterPro" id="IPR058066">
    <property type="entry name" value="pXO2-14_N"/>
</dbReference>
<feature type="domain" description="DUF8208" evidence="3">
    <location>
        <begin position="30"/>
        <end position="371"/>
    </location>
</feature>
<feature type="compositionally biased region" description="Basic and acidic residues" evidence="1">
    <location>
        <begin position="591"/>
        <end position="605"/>
    </location>
</feature>
<sequence>MPKNNDERSAKAIDAYGTLTTYDDLFSTTNNPFLYIIRILGWWIIRGLASLVGGVESIVNDLMSHINFFESAEVTGFMSTIRPIIWSLLLIGIVVLGYNLMFNQSEKKSQIPVNLLCFVLIITGLPTFLSQISGITTTGIQTFWGSNSVSSQILKSCVQDLSYYDENDFSVEALQQKNNIAEEKIEKIDPATLMKPKDCKNDDVFSNQISFNTDGTEKLTKLSDGLFGWDAMSSYYYRYKIDWLAIYISLIAMFLALLFAAIKTGKIIFEIGFNGIFLLFVAPLDLTVGQRLKKCVLELLSLFLVLICMCLVVRVYVFGVAWVSDTFEGLSKAICLLGFSWGMIDAPNIIQKILGIDAGLSSGFKTMASVYYASRTAWGAAKGAASVAKKAAGAGTAAMGYTAGTAKGIYDFAGQKQSKKASHQETTEQKGKMSGQNIEDGKQATKDQETPVKEKGAQNQQAQNQRETIPDKPQTDRQSEPKINASSEDTQAKPNIPTPDMDSKNHKDGQKEQEKHQPVQQDVAQAKEPSQKKDNRDYTTTLGDVVKSKLPSGHRIGQAYDVGRNTALQGLQKIDGYVQKQNSGETPSLKPESKVVDHPPESTEIHKKRRKNHDKD</sequence>
<feature type="transmembrane region" description="Helical" evidence="2">
    <location>
        <begin position="80"/>
        <end position="99"/>
    </location>
</feature>
<keyword evidence="2" id="KW-0812">Transmembrane</keyword>
<feature type="compositionally biased region" description="Polar residues" evidence="1">
    <location>
        <begin position="484"/>
        <end position="493"/>
    </location>
</feature>
<dbReference type="NCBIfam" id="NF045890">
    <property type="entry name" value="conj_pls20_p028"/>
    <property type="match status" value="1"/>
</dbReference>
<keyword evidence="5" id="KW-1185">Reference proteome</keyword>
<feature type="compositionally biased region" description="Basic and acidic residues" evidence="1">
    <location>
        <begin position="468"/>
        <end position="480"/>
    </location>
</feature>
<organism evidence="4 5">
    <name type="scientific">Clostridium facile</name>
    <dbReference type="NCBI Taxonomy" id="2763035"/>
    <lineage>
        <taxon>Bacteria</taxon>
        <taxon>Bacillati</taxon>
        <taxon>Bacillota</taxon>
        <taxon>Clostridia</taxon>
        <taxon>Eubacteriales</taxon>
        <taxon>Clostridiaceae</taxon>
        <taxon>Clostridium</taxon>
    </lineage>
</organism>
<evidence type="ECO:0000256" key="2">
    <source>
        <dbReference type="SAM" id="Phobius"/>
    </source>
</evidence>
<feature type="compositionally biased region" description="Basic and acidic residues" evidence="1">
    <location>
        <begin position="439"/>
        <end position="456"/>
    </location>
</feature>
<name>A0ABR7IQV2_9CLOT</name>
<reference evidence="4 5" key="1">
    <citation type="submission" date="2020-08" db="EMBL/GenBank/DDBJ databases">
        <title>Genome public.</title>
        <authorList>
            <person name="Liu C."/>
            <person name="Sun Q."/>
        </authorList>
    </citation>
    <scope>NUCLEOTIDE SEQUENCE [LARGE SCALE GENOMIC DNA]</scope>
    <source>
        <strain evidence="4 5">NSJ-27</strain>
    </source>
</reference>
<dbReference type="RefSeq" id="WP_186996450.1">
    <property type="nucleotide sequence ID" value="NZ_JACOQK010000001.1"/>
</dbReference>
<feature type="region of interest" description="Disordered" evidence="1">
    <location>
        <begin position="419"/>
        <end position="561"/>
    </location>
</feature>
<dbReference type="EMBL" id="JACOQK010000001">
    <property type="protein sequence ID" value="MBC5787525.1"/>
    <property type="molecule type" value="Genomic_DNA"/>
</dbReference>
<keyword evidence="2" id="KW-0472">Membrane</keyword>
<accession>A0ABR7IQV2</accession>
<dbReference type="Pfam" id="PF26635">
    <property type="entry name" value="DUF8208"/>
    <property type="match status" value="1"/>
</dbReference>
<feature type="transmembrane region" description="Helical" evidence="2">
    <location>
        <begin position="267"/>
        <end position="288"/>
    </location>
</feature>
<dbReference type="InterPro" id="IPR058521">
    <property type="entry name" value="DUF8208"/>
</dbReference>
<evidence type="ECO:0000256" key="1">
    <source>
        <dbReference type="SAM" id="MobiDB-lite"/>
    </source>
</evidence>
<feature type="transmembrane region" description="Helical" evidence="2">
    <location>
        <begin position="241"/>
        <end position="261"/>
    </location>
</feature>
<comment type="caution">
    <text evidence="4">The sequence shown here is derived from an EMBL/GenBank/DDBJ whole genome shotgun (WGS) entry which is preliminary data.</text>
</comment>